<evidence type="ECO:0000256" key="8">
    <source>
        <dbReference type="ARBA" id="ARBA00022927"/>
    </source>
</evidence>
<keyword evidence="5" id="KW-1134">Transmembrane beta strand</keyword>
<dbReference type="Gene3D" id="2.150.10.10">
    <property type="entry name" value="Serralysin-like metalloprotease, C-terminal"/>
    <property type="match status" value="11"/>
</dbReference>
<evidence type="ECO:0000259" key="11">
    <source>
        <dbReference type="PROSITE" id="PS51272"/>
    </source>
</evidence>
<evidence type="ECO:0000256" key="7">
    <source>
        <dbReference type="ARBA" id="ARBA00022729"/>
    </source>
</evidence>
<dbReference type="Gene3D" id="3.30.1300.30">
    <property type="entry name" value="GSPII I/J protein-like"/>
    <property type="match status" value="1"/>
</dbReference>
<dbReference type="Gene3D" id="6.10.250.2040">
    <property type="match status" value="1"/>
</dbReference>
<dbReference type="InterPro" id="IPR005594">
    <property type="entry name" value="YadA_C"/>
</dbReference>
<dbReference type="Pfam" id="PF00395">
    <property type="entry name" value="SLH"/>
    <property type="match status" value="1"/>
</dbReference>
<dbReference type="Gene3D" id="2.20.70.140">
    <property type="match status" value="3"/>
</dbReference>
<evidence type="ECO:0000256" key="10">
    <source>
        <dbReference type="ARBA" id="ARBA00023237"/>
    </source>
</evidence>
<dbReference type="Pfam" id="PF03895">
    <property type="entry name" value="YadA_anchor"/>
    <property type="match status" value="1"/>
</dbReference>
<protein>
    <submittedName>
        <fullName evidence="12">YadA-like C-terminal domain protein</fullName>
    </submittedName>
</protein>
<keyword evidence="9" id="KW-0472">Membrane</keyword>
<evidence type="ECO:0000313" key="12">
    <source>
        <dbReference type="EMBL" id="ERT60004.1"/>
    </source>
</evidence>
<dbReference type="InterPro" id="IPR045584">
    <property type="entry name" value="Pilin-like"/>
</dbReference>
<keyword evidence="4" id="KW-0813">Transport</keyword>
<dbReference type="eggNOG" id="COG5295">
    <property type="taxonomic scope" value="Bacteria"/>
</dbReference>
<dbReference type="PATRIC" id="fig|1111454.3.peg.1102"/>
<dbReference type="Pfam" id="PF13018">
    <property type="entry name" value="ESPR"/>
    <property type="match status" value="1"/>
</dbReference>
<keyword evidence="8" id="KW-0653">Protein transport</keyword>
<dbReference type="GO" id="GO:0009279">
    <property type="term" value="C:cell outer membrane"/>
    <property type="evidence" value="ECO:0007669"/>
    <property type="project" value="UniProtKB-SubCell"/>
</dbReference>
<evidence type="ECO:0000256" key="6">
    <source>
        <dbReference type="ARBA" id="ARBA00022692"/>
    </source>
</evidence>
<dbReference type="InterPro" id="IPR001119">
    <property type="entry name" value="SLH_dom"/>
</dbReference>
<evidence type="ECO:0000256" key="3">
    <source>
        <dbReference type="ARBA" id="ARBA00005848"/>
    </source>
</evidence>
<name>U7UM83_9FIRM</name>
<evidence type="ECO:0000313" key="13">
    <source>
        <dbReference type="Proteomes" id="UP000017090"/>
    </source>
</evidence>
<accession>U7UM83</accession>
<dbReference type="CDD" id="cd12820">
    <property type="entry name" value="LbR_YadA-like"/>
    <property type="match status" value="4"/>
</dbReference>
<dbReference type="Gene3D" id="1.20.5.170">
    <property type="match status" value="1"/>
</dbReference>
<gene>
    <name evidence="12" type="ORF">HMPREF1250_0907</name>
</gene>
<dbReference type="GO" id="GO:0009986">
    <property type="term" value="C:cell surface"/>
    <property type="evidence" value="ECO:0007669"/>
    <property type="project" value="UniProtKB-SubCell"/>
</dbReference>
<dbReference type="InterPro" id="IPR008640">
    <property type="entry name" value="Adhesin_Head_dom"/>
</dbReference>
<dbReference type="Gene3D" id="1.20.5.340">
    <property type="match status" value="1"/>
</dbReference>
<evidence type="ECO:0000256" key="9">
    <source>
        <dbReference type="ARBA" id="ARBA00023136"/>
    </source>
</evidence>
<evidence type="ECO:0000256" key="1">
    <source>
        <dbReference type="ARBA" id="ARBA00004241"/>
    </source>
</evidence>
<dbReference type="Pfam" id="PF05662">
    <property type="entry name" value="YadA_stalk"/>
    <property type="match status" value="7"/>
</dbReference>
<evidence type="ECO:0000256" key="4">
    <source>
        <dbReference type="ARBA" id="ARBA00022448"/>
    </source>
</evidence>
<proteinExistence type="inferred from homology"/>
<dbReference type="GO" id="GO:0015031">
    <property type="term" value="P:protein transport"/>
    <property type="evidence" value="ECO:0007669"/>
    <property type="project" value="UniProtKB-KW"/>
</dbReference>
<dbReference type="Pfam" id="PF05658">
    <property type="entry name" value="YadA_head"/>
    <property type="match status" value="17"/>
</dbReference>
<comment type="similarity">
    <text evidence="3">Belongs to the autotransporter-2 (AT-2) (TC 1.B.40) family.</text>
</comment>
<keyword evidence="6" id="KW-0812">Transmembrane</keyword>
<dbReference type="InterPro" id="IPR024973">
    <property type="entry name" value="ESPR"/>
</dbReference>
<reference evidence="12 13" key="1">
    <citation type="submission" date="2013-09" db="EMBL/GenBank/DDBJ databases">
        <authorList>
            <person name="Durkin A.S."/>
            <person name="Haft D.R."/>
            <person name="McCorrison J."/>
            <person name="Torralba M."/>
            <person name="Gillis M."/>
            <person name="Haft D.H."/>
            <person name="Methe B."/>
            <person name="Sutton G."/>
            <person name="Nelson K.E."/>
        </authorList>
    </citation>
    <scope>NUCLEOTIDE SEQUENCE [LARGE SCALE GENOMIC DNA]</scope>
    <source>
        <strain evidence="12 13">BV3C16-1</strain>
    </source>
</reference>
<dbReference type="PROSITE" id="PS51272">
    <property type="entry name" value="SLH"/>
    <property type="match status" value="1"/>
</dbReference>
<evidence type="ECO:0000256" key="5">
    <source>
        <dbReference type="ARBA" id="ARBA00022452"/>
    </source>
</evidence>
<dbReference type="SUPFAM" id="SSF101967">
    <property type="entry name" value="Adhesin YadA, collagen-binding domain"/>
    <property type="match status" value="10"/>
</dbReference>
<dbReference type="Proteomes" id="UP000017090">
    <property type="component" value="Unassembled WGS sequence"/>
</dbReference>
<evidence type="ECO:0000256" key="2">
    <source>
        <dbReference type="ARBA" id="ARBA00004442"/>
    </source>
</evidence>
<dbReference type="STRING" id="1111454.HMPREF1250_0907"/>
<dbReference type="InterPro" id="IPR008635">
    <property type="entry name" value="Coiled_stalk_dom"/>
</dbReference>
<dbReference type="InterPro" id="IPR011049">
    <property type="entry name" value="Serralysin-like_metalloprot_C"/>
</dbReference>
<keyword evidence="13" id="KW-1185">Reference proteome</keyword>
<comment type="caution">
    <text evidence="12">The sequence shown here is derived from an EMBL/GenBank/DDBJ whole genome shotgun (WGS) entry which is preliminary data.</text>
</comment>
<keyword evidence="7" id="KW-0732">Signal</keyword>
<comment type="subcellular location">
    <subcellularLocation>
        <location evidence="2">Cell outer membrane</location>
    </subcellularLocation>
    <subcellularLocation>
        <location evidence="1">Cell surface</location>
    </subcellularLocation>
</comment>
<dbReference type="SUPFAM" id="SSF54523">
    <property type="entry name" value="Pili subunits"/>
    <property type="match status" value="1"/>
</dbReference>
<keyword evidence="10" id="KW-0998">Cell outer membrane</keyword>
<feature type="domain" description="SLH" evidence="11">
    <location>
        <begin position="2853"/>
        <end position="2916"/>
    </location>
</feature>
<dbReference type="EMBL" id="AWXA01000028">
    <property type="protein sequence ID" value="ERT60004.1"/>
    <property type="molecule type" value="Genomic_DNA"/>
</dbReference>
<organism evidence="12 13">
    <name type="scientific">Megasphaera vaginalis</name>
    <name type="common">ex Srinivasan et al. 2021</name>
    <dbReference type="NCBI Taxonomy" id="1111454"/>
    <lineage>
        <taxon>Bacteria</taxon>
        <taxon>Bacillati</taxon>
        <taxon>Bacillota</taxon>
        <taxon>Negativicutes</taxon>
        <taxon>Veillonellales</taxon>
        <taxon>Veillonellaceae</taxon>
        <taxon>Megasphaera</taxon>
    </lineage>
</organism>
<sequence length="2954" mass="306768">MNKIYKLIWSKTKNCWVVASELAKGHGNNKSRVKNSLLAVFVMTALLAGGVADVQALTQQEKEEIKNEVALDLLDKIAHGGEIPGAKAEYGPTNFPDAIANRIFYYNDVSSKIGEKLKKDGLTLRYFAVRPDYIEPSRDYLERYAKSDWTNVNNDGAFGAHSMALGYRAFAEAKHGVAIGRSALAGGSKDKDGYHGDGGVAIGNHAWALGDKSVSVGNDARAVHKGIAIGIQAEAGLDEDDNTTDWSTAPGFTPKSGKSIQYDPKTKLPYVTSDITQKFGAIAIGTDAKAHGRHSTAIGTGAKAKAHYASSFGFGSEASAMDSVAFGNNATAKGLGAIAIGSDHESSSGGAQAYSGDTIAIGRSAMAGNENDTATVYNTVAIGREARAYGKNSIALGGTANVGDVWQKQLAEGGTAIGSSANAALENATALGYKSIAYAKDAVTLGANTRADIDGGVALGSESNVGSYSSPSYGKAGKVGYDPLGAGADETSTWKATKAAVSVGNQQKDITRQIINVAAGTDNTDAVNVAQLKALQSKAWKDLVASENKLGARIATNTTSITNLSGRVRTNEGDIGRLKTDVSTNDSRIRYLYNNMPFLHYVSVKSEGMAPNEGNYKNDGASKRGAIAIGAHTSSDGDGAVALGAHSFVRGQGSVIVGENSDNYTGGLKAKEGQFDQSIILGSDNTIFAQSAENGGREDKVIGNMNRVEESHGTFVRGTGNFVYDAYNNEALTDEDKQKEQDFLDPIDGGDPTGLFQKGRSHVSVEGDGNLVSGALYTQVSGVGNEISNSQPDENGPSTPRVTYNIVTGNRNTVVDSSHNLILGDNHELENVNGNIIIGSLTTKAKTEKSNVTILGNDANVSEDGGVALGTGSVASTAAGIAGYDPLTGEASAKTTSTWKSGNGAISVGTSDKTRQITNLAAGIQDTDAVNVAQLKALNTKVDNLPSIHYFSVKADDSKKPADTNWNNDGATGNKAIAIGQKAKSEGYAAVAMGASAHTGANAHYSLALGMKSDAAGFANIALGNEAKAQAAMYATAIGQEAAVTKNQGIAIGTTAKTDAENGISFGTQAKSLANRGIAVGTNSTVDETGGRGIAIGDGAYVGAKTQGHLGTGMSNPGDAWNPSEPYLPVADDTVAGPGKLARENSMAIGMKASAFGFQTTALGAGAEAHDTNTTAVGAAAVAKGNYSTALGKQARTFEKESTSVGHWADSRAEFATALGANTIVYKKGGVALGFGARAYDENSVAIGSNSFAKEAIDGKAYLSDEEVKAAAGIVSVGNPAYKVGDKDVAANYRRIVNVAGGIHDNDAVNVLQLKAARTTVKAGDYVTVTEGKEQNVDGTVYTVKGPTLSVDGGNLTVADDEETITGTTDKRKIGYKLSLNKELTGLTSVSSTTFKAGDNVTLGGTGLTITNGPSVTATGIDAGSKKITNVAAGTEDGDAVNFKQLSDVKTIATTNQTNITKLQNGFTVKDGGTGSANVTLGGDTKQEVTFKAAVDKTTEATENGSSLTSTVGTDRNVTYKLNMNQLKKDLGITEGPGGVMSSWKLKVKGETTPQDIKNGNEVTFDASGDGITVTRENSTIKYSINGSKLDITNNQSITKLGDRIDKLPSIHYFSVNSEDSANPAGTNWSNDGATGTDAVAIGKNAAASGKSAFATGWKSKAAGYSDIAIGREAEATGGWGVAIGQAAKAQASTAVAMAYGANAKGSNSLAIGVQSEAKTDDSSAYGRGAKALGEVALAVGTLTKAEGNHSSVFGYKATTDSTAWNGTAIGRGAYIGKQAADGTTPDTGVSNNYYTPVDDDTVVEAGKETKNSTAVGFGAKSFGYQNTAVGAGAEAFDTNTVAVGVLSKAIGHYANALGKQARAEGKNSTAIGHFARALGESSMALGDYAITSTLDGTGKVNQSVALGSHARVAADNSLALGNNSLANIADDVKTEAYLSKEAFKKENGVVSVGNSEYTIGDEKIKQNYRRITNVAGGAEDNDAVNVAQLKALEGKVTTNKEDITTIKKGWTLKDANTGTKTVKAEDTVKVTGDDYITATVDNDGLKLGMSETKLNDQINKQINTNSTVTGKMNSWVLKAASDKDAEKAGKTINNTDNDVTFDVETGQGLTVARNGATIKYGVNNTQLVKNINDGDTAVTNISAKFSISGADATTKKNLTLSKTSTPNIQFLGTAGETTVTVGGNDTAPTVTVGLDAKFKKQVTDNTTNIGKNTEAIGKNTENIDKNTKAIAAKMTSWKLKAGGVDGEAEIKDGNEVTFDVAVKDKGLTVTRDGSTIKYGIDGKQIDISQNETVTDLKTEIKNSKTTVEAGDYVTVTKKTEDGKGTTYTVNGPKLTVVDGEKNLTVTDDTDKDGKKVGYKLELNKELTGLTSVSSDTFKAGNDVTLDKTGLKITGGPSVTTGGINAGKKKITNVADGDVSENSTDAVNGGQLYKLQQTVAGSKVTVEAAENSQITVTSETQADKSTKYVVDIAKDGTIGGDKDENLVTGKTVKDYVDANQVTVTDDGKSGVKVEKIVEDGKPVNYKVSLGDKIKAGDVTVDGTKGKGQITGLSNTTWDADKYVSGRAATEDQLKAVSQNAAEAAKKHTTVVAGDYVTVSEGTNANGGKEYTVTGPKVEAAQGETNLVVGDIMDGNKKVGYNLKLNKELTGLTRVSSATFKAGNDVTINNDGLTIKDGPSVKKDGIDAGGKVIANVADGKADTDAVNVRQLNAIANAGNQNLAILGGKVSELDGRVNRVGAGAAALAALHPLDFDPDDKWDFAAGYGNYSGANAVAIGAYYRPNEDTMFSVGGSFGGGENMVNAGVSVKLGQGNNVTTSKIAMAKEIKDLRSEVEVLRQAIVGVGQGQELDPMKMKLFPDIEKNHWAYEAVEELTKQGLLEGYPDGTFRGDRMMTRYEFAQLVYRAMQKGLNVNEKLIQEFEPELERFRIDVISKDKNGNPVIERVRVNEKRKAK</sequence>